<sequence length="66" mass="7063">MSAIVPSGALMARNRWIKVKASPFQAAEDTIAPLAKQVWMINPGLAGLGPGFILVSDQMLLAWLSL</sequence>
<name>A0A245ZSE2_9SPHN</name>
<dbReference type="EMBL" id="NBBJ01000001">
    <property type="protein sequence ID" value="OWK32656.1"/>
    <property type="molecule type" value="Genomic_DNA"/>
</dbReference>
<comment type="caution">
    <text evidence="1">The sequence shown here is derived from an EMBL/GenBank/DDBJ whole genome shotgun (WGS) entry which is preliminary data.</text>
</comment>
<reference evidence="1 2" key="1">
    <citation type="submission" date="2017-03" db="EMBL/GenBank/DDBJ databases">
        <title>Genome sequence of Sphingomonas mucosissima DSM 17494.</title>
        <authorList>
            <person name="Poehlein A."/>
            <person name="Wuebbeler J.H."/>
            <person name="Steinbuechel A."/>
            <person name="Daniel R."/>
        </authorList>
    </citation>
    <scope>NUCLEOTIDE SEQUENCE [LARGE SCALE GENOMIC DNA]</scope>
    <source>
        <strain evidence="1 2">DSM 17494</strain>
    </source>
</reference>
<evidence type="ECO:0000313" key="1">
    <source>
        <dbReference type="EMBL" id="OWK32656.1"/>
    </source>
</evidence>
<dbReference type="AlphaFoldDB" id="A0A245ZSE2"/>
<dbReference type="RefSeq" id="WP_088332424.1">
    <property type="nucleotide sequence ID" value="NZ_NBBJ01000001.1"/>
</dbReference>
<protein>
    <submittedName>
        <fullName evidence="1">Uncharacterized protein</fullName>
    </submittedName>
</protein>
<organism evidence="1 2">
    <name type="scientific">Sphingomonas mucosissima</name>
    <dbReference type="NCBI Taxonomy" id="370959"/>
    <lineage>
        <taxon>Bacteria</taxon>
        <taxon>Pseudomonadati</taxon>
        <taxon>Pseudomonadota</taxon>
        <taxon>Alphaproteobacteria</taxon>
        <taxon>Sphingomonadales</taxon>
        <taxon>Sphingomonadaceae</taxon>
        <taxon>Sphingomonas</taxon>
    </lineage>
</organism>
<keyword evidence="2" id="KW-1185">Reference proteome</keyword>
<accession>A0A245ZSE2</accession>
<evidence type="ECO:0000313" key="2">
    <source>
        <dbReference type="Proteomes" id="UP000197783"/>
    </source>
</evidence>
<gene>
    <name evidence="1" type="ORF">SPMU_09950</name>
</gene>
<proteinExistence type="predicted"/>
<dbReference type="Proteomes" id="UP000197783">
    <property type="component" value="Unassembled WGS sequence"/>
</dbReference>